<dbReference type="EMBL" id="LODL01000021">
    <property type="protein sequence ID" value="KXB29967.1"/>
    <property type="molecule type" value="Genomic_DNA"/>
</dbReference>
<evidence type="ECO:0000313" key="2">
    <source>
        <dbReference type="Proteomes" id="UP000070186"/>
    </source>
</evidence>
<reference evidence="1 2" key="1">
    <citation type="submission" date="2015-12" db="EMBL/GenBank/DDBJ databases">
        <title>Nitrous oxide reduction kinetics distinguish bacteria harboring typical versus atypical NosZ.</title>
        <authorList>
            <person name="Yoon S."/>
            <person name="Nissen S."/>
            <person name="Park D."/>
            <person name="Sanford R.A."/>
            <person name="Loeffler F.E."/>
        </authorList>
    </citation>
    <scope>NUCLEOTIDE SEQUENCE [LARGE SCALE GENOMIC DNA]</scope>
    <source>
        <strain evidence="1 2">ATCC BAA-841</strain>
    </source>
</reference>
<protein>
    <recommendedName>
        <fullName evidence="3">Acetyltransferase</fullName>
    </recommendedName>
</protein>
<dbReference type="Proteomes" id="UP000070186">
    <property type="component" value="Unassembled WGS sequence"/>
</dbReference>
<organism evidence="1 2">
    <name type="scientific">Dechloromonas denitrificans</name>
    <dbReference type="NCBI Taxonomy" id="281362"/>
    <lineage>
        <taxon>Bacteria</taxon>
        <taxon>Pseudomonadati</taxon>
        <taxon>Pseudomonadota</taxon>
        <taxon>Betaproteobacteria</taxon>
        <taxon>Rhodocyclales</taxon>
        <taxon>Azonexaceae</taxon>
        <taxon>Dechloromonas</taxon>
    </lineage>
</organism>
<proteinExistence type="predicted"/>
<evidence type="ECO:0008006" key="3">
    <source>
        <dbReference type="Google" id="ProtNLM"/>
    </source>
</evidence>
<sequence>MPVSGAGQCTADSSEQLAEAVRRACLEAAVAAYEAAGAQGLCAEGRWEVAVGALRALDLHALLQAGDASSSST</sequence>
<gene>
    <name evidence="1" type="ORF">AT959_11245</name>
</gene>
<dbReference type="STRING" id="281362.AT959_11245"/>
<keyword evidence="2" id="KW-1185">Reference proteome</keyword>
<name>A0A133XG94_9RHOO</name>
<accession>A0A133XG94</accession>
<comment type="caution">
    <text evidence="1">The sequence shown here is derived from an EMBL/GenBank/DDBJ whole genome shotgun (WGS) entry which is preliminary data.</text>
</comment>
<dbReference type="AlphaFoldDB" id="A0A133XG94"/>
<evidence type="ECO:0000313" key="1">
    <source>
        <dbReference type="EMBL" id="KXB29967.1"/>
    </source>
</evidence>